<feature type="compositionally biased region" description="Basic and acidic residues" evidence="1">
    <location>
        <begin position="92"/>
        <end position="124"/>
    </location>
</feature>
<proteinExistence type="predicted"/>
<name>A0A2U3DWX5_PURLI</name>
<sequence length="217" mass="23211">MGAVDWQAEAAEAAQAKVRALPDAPCTAVQFFLSRFVAEGAPPSIPRLLLSRMYVTELLMSSLGAVTSAKTLVSTRNVLEFHVHLAGSAETGRGDGQESHLPMDHCSFKSGRDSEGRRHIASRDSSSDLPAALFARFHPAEPCGWGTSHAVGDRWTPNVALHARGGQLPSFFRLGEFCIAHPAGPSLASDIRGGELIPKGRATSFDEALAFVRLPRP</sequence>
<evidence type="ECO:0000313" key="2">
    <source>
        <dbReference type="EMBL" id="PWI66760.1"/>
    </source>
</evidence>
<reference evidence="2 3" key="1">
    <citation type="journal article" date="2016" name="Front. Microbiol.">
        <title>Genome and transcriptome sequences reveal the specific parasitism of the nematophagous Purpureocillium lilacinum 36-1.</title>
        <authorList>
            <person name="Xie J."/>
            <person name="Li S."/>
            <person name="Mo C."/>
            <person name="Xiao X."/>
            <person name="Peng D."/>
            <person name="Wang G."/>
            <person name="Xiao Y."/>
        </authorList>
    </citation>
    <scope>NUCLEOTIDE SEQUENCE [LARGE SCALE GENOMIC DNA]</scope>
    <source>
        <strain evidence="2 3">36-1</strain>
    </source>
</reference>
<gene>
    <name evidence="2" type="ORF">PCL_04604</name>
</gene>
<protein>
    <submittedName>
        <fullName evidence="2">Uncharacterized protein</fullName>
    </submittedName>
</protein>
<accession>A0A2U3DWX5</accession>
<comment type="caution">
    <text evidence="2">The sequence shown here is derived from an EMBL/GenBank/DDBJ whole genome shotgun (WGS) entry which is preliminary data.</text>
</comment>
<organism evidence="2 3">
    <name type="scientific">Purpureocillium lilacinum</name>
    <name type="common">Paecilomyces lilacinus</name>
    <dbReference type="NCBI Taxonomy" id="33203"/>
    <lineage>
        <taxon>Eukaryota</taxon>
        <taxon>Fungi</taxon>
        <taxon>Dikarya</taxon>
        <taxon>Ascomycota</taxon>
        <taxon>Pezizomycotina</taxon>
        <taxon>Sordariomycetes</taxon>
        <taxon>Hypocreomycetidae</taxon>
        <taxon>Hypocreales</taxon>
        <taxon>Ophiocordycipitaceae</taxon>
        <taxon>Purpureocillium</taxon>
    </lineage>
</organism>
<evidence type="ECO:0000256" key="1">
    <source>
        <dbReference type="SAM" id="MobiDB-lite"/>
    </source>
</evidence>
<dbReference type="EMBL" id="LCWV01000022">
    <property type="protein sequence ID" value="PWI66760.1"/>
    <property type="molecule type" value="Genomic_DNA"/>
</dbReference>
<dbReference type="AlphaFoldDB" id="A0A2U3DWX5"/>
<feature type="region of interest" description="Disordered" evidence="1">
    <location>
        <begin position="89"/>
        <end position="124"/>
    </location>
</feature>
<dbReference type="Proteomes" id="UP000245956">
    <property type="component" value="Unassembled WGS sequence"/>
</dbReference>
<evidence type="ECO:0000313" key="3">
    <source>
        <dbReference type="Proteomes" id="UP000245956"/>
    </source>
</evidence>